<dbReference type="Proteomes" id="UP000286947">
    <property type="component" value="Unassembled WGS sequence"/>
</dbReference>
<dbReference type="InterPro" id="IPR050087">
    <property type="entry name" value="AON_synthase_class-II"/>
</dbReference>
<sequence length="390" mass="43832">MHHDMHPDMHRDMRHELQRLKEQGQARELKCLESNGALISYQGRDYLNLSSNDYLGISARTDFQKEFIESLDLDHFWMSASSSRLLTGNHPCAVGLEAYLESLYGKSCLLYNSGYHANSGILPAITGKKDLILADKLVHASIIDGMRLCACEWRRYQHNDYSHLERLLQQAQGKYEQIYIVTESVFSMDGDMADIAALVELKNRYGARLYVDEAHGFGVYGARGLGLVEALGLLDHVDLIMCTLGKAAASEGAFVVCDAEVREWLINHSRTLIFTTATPAINLAWTHFVIRKIVGMTQERMALQAMTKRFRAQLARFQLLGSSPIVPMLMGDNEPCNRLAAQLQHAGIWVMPIRYPTVPAGQARIRFSLTAALSEEQVQKAYETVLAHTE</sequence>
<dbReference type="Pfam" id="PF00155">
    <property type="entry name" value="Aminotran_1_2"/>
    <property type="match status" value="1"/>
</dbReference>
<evidence type="ECO:0000259" key="4">
    <source>
        <dbReference type="Pfam" id="PF00155"/>
    </source>
</evidence>
<organism evidence="5 6">
    <name type="scientific">Saezia sanguinis</name>
    <dbReference type="NCBI Taxonomy" id="1965230"/>
    <lineage>
        <taxon>Bacteria</taxon>
        <taxon>Pseudomonadati</taxon>
        <taxon>Pseudomonadota</taxon>
        <taxon>Betaproteobacteria</taxon>
        <taxon>Burkholderiales</taxon>
        <taxon>Saeziaceae</taxon>
        <taxon>Saezia</taxon>
    </lineage>
</organism>
<dbReference type="InterPro" id="IPR015422">
    <property type="entry name" value="PyrdxlP-dep_Trfase_small"/>
</dbReference>
<dbReference type="CDD" id="cd06454">
    <property type="entry name" value="KBL_like"/>
    <property type="match status" value="1"/>
</dbReference>
<evidence type="ECO:0000256" key="1">
    <source>
        <dbReference type="ARBA" id="ARBA00001933"/>
    </source>
</evidence>
<keyword evidence="3" id="KW-0663">Pyridoxal phosphate</keyword>
<keyword evidence="6" id="KW-1185">Reference proteome</keyword>
<evidence type="ECO:0000256" key="2">
    <source>
        <dbReference type="ARBA" id="ARBA00022679"/>
    </source>
</evidence>
<dbReference type="AlphaFoldDB" id="A0A433SBL2"/>
<protein>
    <submittedName>
        <fullName evidence="5">8-amino-7-oxononanoate synthase</fullName>
        <ecNumber evidence="5">2.3.1.47</ecNumber>
    </submittedName>
</protein>
<dbReference type="InterPro" id="IPR015424">
    <property type="entry name" value="PyrdxlP-dep_Trfase"/>
</dbReference>
<dbReference type="PANTHER" id="PTHR13693:SF100">
    <property type="entry name" value="8-AMINO-7-OXONONANOATE SYNTHASE"/>
    <property type="match status" value="1"/>
</dbReference>
<evidence type="ECO:0000313" key="6">
    <source>
        <dbReference type="Proteomes" id="UP000286947"/>
    </source>
</evidence>
<dbReference type="Gene3D" id="3.40.640.10">
    <property type="entry name" value="Type I PLP-dependent aspartate aminotransferase-like (Major domain)"/>
    <property type="match status" value="1"/>
</dbReference>
<reference evidence="5 6" key="1">
    <citation type="submission" date="2018-01" db="EMBL/GenBank/DDBJ databases">
        <title>Saezia sanguinis gen. nov., sp. nov., in the order Burkholderiales isolated from human blood.</title>
        <authorList>
            <person name="Medina-Pascual M.J."/>
            <person name="Valdezate S."/>
            <person name="Monzon S."/>
            <person name="Cuesta I."/>
            <person name="Carrasco G."/>
            <person name="Villalon P."/>
            <person name="Saez-Nieto J.A."/>
        </authorList>
    </citation>
    <scope>NUCLEOTIDE SEQUENCE [LARGE SCALE GENOMIC DNA]</scope>
    <source>
        <strain evidence="5 6">CNM695-12</strain>
    </source>
</reference>
<dbReference type="EC" id="2.3.1.47" evidence="5"/>
<name>A0A433SBL2_9BURK</name>
<dbReference type="InterPro" id="IPR004839">
    <property type="entry name" value="Aminotransferase_I/II_large"/>
</dbReference>
<gene>
    <name evidence="5" type="primary">bioF</name>
    <name evidence="5" type="ORF">CUZ56_02198</name>
</gene>
<keyword evidence="5" id="KW-0012">Acyltransferase</keyword>
<dbReference type="GO" id="GO:0009102">
    <property type="term" value="P:biotin biosynthetic process"/>
    <property type="evidence" value="ECO:0007669"/>
    <property type="project" value="TreeGrafter"/>
</dbReference>
<dbReference type="PANTHER" id="PTHR13693">
    <property type="entry name" value="CLASS II AMINOTRANSFERASE/8-AMINO-7-OXONONANOATE SYNTHASE"/>
    <property type="match status" value="1"/>
</dbReference>
<dbReference type="SUPFAM" id="SSF53383">
    <property type="entry name" value="PLP-dependent transferases"/>
    <property type="match status" value="1"/>
</dbReference>
<comment type="cofactor">
    <cofactor evidence="1">
        <name>pyridoxal 5'-phosphate</name>
        <dbReference type="ChEBI" id="CHEBI:597326"/>
    </cofactor>
</comment>
<dbReference type="EMBL" id="PQSP01000006">
    <property type="protein sequence ID" value="RUS66120.1"/>
    <property type="molecule type" value="Genomic_DNA"/>
</dbReference>
<feature type="domain" description="Aminotransferase class I/classII large" evidence="4">
    <location>
        <begin position="45"/>
        <end position="383"/>
    </location>
</feature>
<dbReference type="GO" id="GO:0030170">
    <property type="term" value="F:pyridoxal phosphate binding"/>
    <property type="evidence" value="ECO:0007669"/>
    <property type="project" value="InterPro"/>
</dbReference>
<dbReference type="InterPro" id="IPR015421">
    <property type="entry name" value="PyrdxlP-dep_Trfase_major"/>
</dbReference>
<evidence type="ECO:0000256" key="3">
    <source>
        <dbReference type="ARBA" id="ARBA00022898"/>
    </source>
</evidence>
<dbReference type="GO" id="GO:0008710">
    <property type="term" value="F:8-amino-7-oxononanoate synthase activity"/>
    <property type="evidence" value="ECO:0007669"/>
    <property type="project" value="UniProtKB-EC"/>
</dbReference>
<comment type="caution">
    <text evidence="5">The sequence shown here is derived from an EMBL/GenBank/DDBJ whole genome shotgun (WGS) entry which is preliminary data.</text>
</comment>
<evidence type="ECO:0000313" key="5">
    <source>
        <dbReference type="EMBL" id="RUS66120.1"/>
    </source>
</evidence>
<accession>A0A433SBL2</accession>
<proteinExistence type="predicted"/>
<keyword evidence="2 5" id="KW-0808">Transferase</keyword>
<dbReference type="Gene3D" id="3.90.1150.10">
    <property type="entry name" value="Aspartate Aminotransferase, domain 1"/>
    <property type="match status" value="1"/>
</dbReference>